<feature type="domain" description="Peptidase S1" evidence="3">
    <location>
        <begin position="7"/>
        <end position="243"/>
    </location>
</feature>
<dbReference type="EMBL" id="JAVDPW010000002">
    <property type="protein sequence ID" value="MDR6288588.1"/>
    <property type="molecule type" value="Genomic_DNA"/>
</dbReference>
<dbReference type="PANTHER" id="PTHR15462:SF8">
    <property type="entry name" value="SERINE PROTEASE"/>
    <property type="match status" value="1"/>
</dbReference>
<evidence type="ECO:0000313" key="4">
    <source>
        <dbReference type="EMBL" id="MDR6288588.1"/>
    </source>
</evidence>
<reference evidence="4 5" key="1">
    <citation type="submission" date="2023-07" db="EMBL/GenBank/DDBJ databases">
        <title>Sorghum-associated microbial communities from plants grown in Nebraska, USA.</title>
        <authorList>
            <person name="Schachtman D."/>
        </authorList>
    </citation>
    <scope>NUCLEOTIDE SEQUENCE [LARGE SCALE GENOMIC DNA]</scope>
    <source>
        <strain evidence="4 5">584</strain>
    </source>
</reference>
<dbReference type="EC" id="3.4.21.-" evidence="4"/>
<evidence type="ECO:0000256" key="2">
    <source>
        <dbReference type="SAM" id="SignalP"/>
    </source>
</evidence>
<evidence type="ECO:0000259" key="3">
    <source>
        <dbReference type="PROSITE" id="PS50240"/>
    </source>
</evidence>
<comment type="caution">
    <text evidence="4">The sequence shown here is derived from an EMBL/GenBank/DDBJ whole genome shotgun (WGS) entry which is preliminary data.</text>
</comment>
<dbReference type="Proteomes" id="UP001262410">
    <property type="component" value="Unassembled WGS sequence"/>
</dbReference>
<keyword evidence="4" id="KW-0645">Protease</keyword>
<accession>A0ABU1JJ03</accession>
<dbReference type="InterPro" id="IPR009003">
    <property type="entry name" value="Peptidase_S1_PA"/>
</dbReference>
<dbReference type="PROSITE" id="PS50240">
    <property type="entry name" value="TRYPSIN_DOM"/>
    <property type="match status" value="1"/>
</dbReference>
<dbReference type="GO" id="GO:0008233">
    <property type="term" value="F:peptidase activity"/>
    <property type="evidence" value="ECO:0007669"/>
    <property type="project" value="UniProtKB-KW"/>
</dbReference>
<dbReference type="Gene3D" id="2.40.10.10">
    <property type="entry name" value="Trypsin-like serine proteases"/>
    <property type="match status" value="2"/>
</dbReference>
<dbReference type="RefSeq" id="WP_309792597.1">
    <property type="nucleotide sequence ID" value="NZ_JAVDPW010000002.1"/>
</dbReference>
<dbReference type="GO" id="GO:0006508">
    <property type="term" value="P:proteolysis"/>
    <property type="evidence" value="ECO:0007669"/>
    <property type="project" value="UniProtKB-KW"/>
</dbReference>
<evidence type="ECO:0000256" key="1">
    <source>
        <dbReference type="ARBA" id="ARBA00022729"/>
    </source>
</evidence>
<protein>
    <submittedName>
        <fullName evidence="4">Protease YdgD</fullName>
        <ecNumber evidence="4">3.4.21.-</ecNumber>
    </submittedName>
</protein>
<dbReference type="InterPro" id="IPR043504">
    <property type="entry name" value="Peptidase_S1_PA_chymotrypsin"/>
</dbReference>
<keyword evidence="4" id="KW-0378">Hydrolase</keyword>
<dbReference type="InterPro" id="IPR001254">
    <property type="entry name" value="Trypsin_dom"/>
</dbReference>
<dbReference type="PROSITE" id="PS00134">
    <property type="entry name" value="TRYPSIN_HIS"/>
    <property type="match status" value="1"/>
</dbReference>
<organism evidence="4 5">
    <name type="scientific">Inquilinus ginsengisoli</name>
    <dbReference type="NCBI Taxonomy" id="363840"/>
    <lineage>
        <taxon>Bacteria</taxon>
        <taxon>Pseudomonadati</taxon>
        <taxon>Pseudomonadota</taxon>
        <taxon>Alphaproteobacteria</taxon>
        <taxon>Rhodospirillales</taxon>
        <taxon>Rhodospirillaceae</taxon>
        <taxon>Inquilinus</taxon>
    </lineage>
</organism>
<feature type="chain" id="PRO_5047297147" evidence="2">
    <location>
        <begin position="21"/>
        <end position="243"/>
    </location>
</feature>
<keyword evidence="1 2" id="KW-0732">Signal</keyword>
<name>A0ABU1JJ03_9PROT</name>
<dbReference type="Pfam" id="PF13365">
    <property type="entry name" value="Trypsin_2"/>
    <property type="match status" value="1"/>
</dbReference>
<dbReference type="InterPro" id="IPR018114">
    <property type="entry name" value="TRYPSIN_HIS"/>
</dbReference>
<dbReference type="SUPFAM" id="SSF50494">
    <property type="entry name" value="Trypsin-like serine proteases"/>
    <property type="match status" value="1"/>
</dbReference>
<dbReference type="PANTHER" id="PTHR15462">
    <property type="entry name" value="SERINE PROTEASE"/>
    <property type="match status" value="1"/>
</dbReference>
<feature type="signal peptide" evidence="2">
    <location>
        <begin position="1"/>
        <end position="20"/>
    </location>
</feature>
<evidence type="ECO:0000313" key="5">
    <source>
        <dbReference type="Proteomes" id="UP001262410"/>
    </source>
</evidence>
<dbReference type="SMART" id="SM00020">
    <property type="entry name" value="Tryp_SPc"/>
    <property type="match status" value="1"/>
</dbReference>
<dbReference type="InterPro" id="IPR050966">
    <property type="entry name" value="Glutamyl_endopeptidase"/>
</dbReference>
<sequence length="243" mass="25548">MRLTSALVAGMLLAAAAAPAAPPPLPGLGLADRRVPVDGTEAPWRSLAKVQTNIGTRCTGALIAPRRVLTAAHCLFNPRTRHFLQASSLHVLFGYERGQYLEHTLVTDVIRSDAYDPLRPREEFAADWAVLVLAEDAPPQAPPLAVTDSVPPPGTALVLGGYSQDKAQIITADTDCTVLGTDRVANGLVLVHDCNGTRGTSGSPLLTLRDGQWQVVGIAVAGSIDRLALNLAVPATAFADALR</sequence>
<proteinExistence type="predicted"/>
<gene>
    <name evidence="4" type="ORF">E9232_001095</name>
</gene>
<keyword evidence="5" id="KW-1185">Reference proteome</keyword>